<evidence type="ECO:0000313" key="1">
    <source>
        <dbReference type="EMBL" id="MBK0400284.1"/>
    </source>
</evidence>
<keyword evidence="2" id="KW-1185">Reference proteome</keyword>
<sequence length="303" mass="32677">MTAPGQPPGPELRALVAAAADRPLHGAAAAMAAHLATRPGVLAVLFYGNMLRDTAAGGLLDFYCLTERDADWSGPGLAALGCRLLPPNVYHVELPGQDGPVHAKVAVMRLAAFGARMRAESWDTTLWARFSQPVVLAYARDAAAREAVLDALAAAAGAAAWWARHFAEDGAGWRACWAGLYARTYGAELRVESAARADAILDAHPEFFEGAYAALIAGAPLPKAAARRRAEGMWARRRRVGKLINAVRLTKAAATFRGGLAYALSKVERHSGRPVELSGWQRRWPILAAPFVFARLLWQRRLR</sequence>
<reference evidence="1" key="1">
    <citation type="submission" date="2020-12" db="EMBL/GenBank/DDBJ databases">
        <title>Bacterial taxonomy.</title>
        <authorList>
            <person name="Pan X."/>
        </authorList>
    </citation>
    <scope>NUCLEOTIDE SEQUENCE</scope>
    <source>
        <strain evidence="1">M0105</strain>
    </source>
</reference>
<gene>
    <name evidence="1" type="ORF">H0I76_13880</name>
</gene>
<name>A0A8J7MA56_9RHOB</name>
<protein>
    <submittedName>
        <fullName evidence="1">Uncharacterized protein</fullName>
    </submittedName>
</protein>
<dbReference type="Proteomes" id="UP000655420">
    <property type="component" value="Unassembled WGS sequence"/>
</dbReference>
<dbReference type="AlphaFoldDB" id="A0A8J7MA56"/>
<comment type="caution">
    <text evidence="1">The sequence shown here is derived from an EMBL/GenBank/DDBJ whole genome shotgun (WGS) entry which is preliminary data.</text>
</comment>
<accession>A0A8J7MA56</accession>
<proteinExistence type="predicted"/>
<dbReference type="EMBL" id="JAEHHL010000008">
    <property type="protein sequence ID" value="MBK0400284.1"/>
    <property type="molecule type" value="Genomic_DNA"/>
</dbReference>
<evidence type="ECO:0000313" key="2">
    <source>
        <dbReference type="Proteomes" id="UP000655420"/>
    </source>
</evidence>
<organism evidence="1 2">
    <name type="scientific">Thermohalobaculum xanthum</name>
    <dbReference type="NCBI Taxonomy" id="2753746"/>
    <lineage>
        <taxon>Bacteria</taxon>
        <taxon>Pseudomonadati</taxon>
        <taxon>Pseudomonadota</taxon>
        <taxon>Alphaproteobacteria</taxon>
        <taxon>Rhodobacterales</taxon>
        <taxon>Paracoccaceae</taxon>
        <taxon>Thermohalobaculum</taxon>
    </lineage>
</organism>
<dbReference type="RefSeq" id="WP_200610868.1">
    <property type="nucleotide sequence ID" value="NZ_JAEHHL010000008.1"/>
</dbReference>